<evidence type="ECO:0000259" key="1">
    <source>
        <dbReference type="Pfam" id="PF09423"/>
    </source>
</evidence>
<organism evidence="2 3">
    <name type="scientific">Halogranum salarium B-1</name>
    <dbReference type="NCBI Taxonomy" id="1210908"/>
    <lineage>
        <taxon>Archaea</taxon>
        <taxon>Methanobacteriati</taxon>
        <taxon>Methanobacteriota</taxon>
        <taxon>Stenosarchaea group</taxon>
        <taxon>Halobacteria</taxon>
        <taxon>Halobacteriales</taxon>
        <taxon>Haloferacaceae</taxon>
    </lineage>
</organism>
<dbReference type="Pfam" id="PF09423">
    <property type="entry name" value="PhoD"/>
    <property type="match status" value="1"/>
</dbReference>
<accession>J3JDQ4</accession>
<gene>
    <name evidence="2" type="ORF">HSB1_40520</name>
</gene>
<dbReference type="Proteomes" id="UP000007813">
    <property type="component" value="Unassembled WGS sequence"/>
</dbReference>
<reference evidence="2 3" key="1">
    <citation type="journal article" date="2012" name="J. Bacteriol.">
        <title>Draft Genome Sequence of the Extremely Halophilic Archaeon Halogranum salarium B-1T.</title>
        <authorList>
            <person name="Kim K.K."/>
            <person name="Lee K.C."/>
            <person name="Lee J.S."/>
        </authorList>
    </citation>
    <scope>NUCLEOTIDE SEQUENCE [LARGE SCALE GENOMIC DNA]</scope>
    <source>
        <strain evidence="2 3">B-1</strain>
    </source>
</reference>
<sequence length="822" mass="91602">MSRFEDRSIHRRAFLSGIANTGAILSLSGGTYVTGTGTVRLDPVFGDEFETVAANPGAATQYWLGPGLWGNRLQDWKHQDGKIVCLRSTSGHEIRTVALLTREIVAGDTAGHLRVTTGLAGVRRQAGFCGFLLGVNEGLDYRARALTQRSSGKGGGMLCTFEMDGQVRFRDHTDERRPLEFRELSSETHAKMTSPQRPTTDDDFELALDIFPRSEGRFDVRLNVHDADTGRYLAGGTRQDVAEKDVLGGISLVSSPPPRTAGTRWWFHGVETAGDKIAVHPERQFGPIAGTMYSQSASVLKLTTQLLPVGDEDGRLRLSYRPFEQDATWRKGPTATVESGYVARFRVEEWDATRDWEYLVTYRDSTGVVGHYRGRIRAEPSGENLTIALFSCVAASARRLDSGSSSRGRFDGGRLGRYTPENLYFPHESLVRNAGAHDPDLLVFAGDQLYQSSPTRASKSPSPTIDYLYKWYLWVWAFRDLTRSTPAVTLVDDHDVYQSNLWGARGRRGEPHPYEDAIRRGVRERNIAEGGYVCTPSFVKQVQRVQCGHNPDPYSLRSIAFGIPVYYTDFVYGGVNFALLEDRKFKSPPPARTDPNETLELLGEQQERFVSDWAERIPQNGPAICLTQTCFAAAQTGPGGRPERDYDANGYPPSGRNRAVRLLRDANALVLSGDQHLATLVHHGVDQHTDGIVQFNGPAGGTTFQRWFEPKPPLPNGTGHPNTGDFTDAFGNKLRVLAVANPTVSYATFRRFQPQGHHLYRRRHKREGYGIVHVDRDAEEFVIECWPWNENPLADGASQYTGWPYRLPITGNEADAREAFEE</sequence>
<protein>
    <recommendedName>
        <fullName evidence="1">PhoD-like phosphatase metallophosphatase domain-containing protein</fullName>
    </recommendedName>
</protein>
<comment type="caution">
    <text evidence="2">The sequence shown here is derived from an EMBL/GenBank/DDBJ whole genome shotgun (WGS) entry which is preliminary data.</text>
</comment>
<feature type="domain" description="PhoD-like phosphatase metallophosphatase" evidence="1">
    <location>
        <begin position="430"/>
        <end position="683"/>
    </location>
</feature>
<dbReference type="PANTHER" id="PTHR43606:SF2">
    <property type="entry name" value="ALKALINE PHOSPHATASE FAMILY PROTEIN (AFU_ORTHOLOGUE AFUA_5G03860)"/>
    <property type="match status" value="1"/>
</dbReference>
<proteinExistence type="predicted"/>
<dbReference type="PANTHER" id="PTHR43606">
    <property type="entry name" value="PHOSPHATASE, PUTATIVE (AFU_ORTHOLOGUE AFUA_6G08710)-RELATED"/>
    <property type="match status" value="1"/>
</dbReference>
<dbReference type="EMBL" id="ALJD01000012">
    <property type="protein sequence ID" value="EJN57691.1"/>
    <property type="molecule type" value="Genomic_DNA"/>
</dbReference>
<dbReference type="SUPFAM" id="SSF56300">
    <property type="entry name" value="Metallo-dependent phosphatases"/>
    <property type="match status" value="1"/>
</dbReference>
<dbReference type="InterPro" id="IPR038607">
    <property type="entry name" value="PhoD-like_sf"/>
</dbReference>
<evidence type="ECO:0000313" key="2">
    <source>
        <dbReference type="EMBL" id="EJN57691.1"/>
    </source>
</evidence>
<name>J3JDQ4_9EURY</name>
<dbReference type="InterPro" id="IPR018946">
    <property type="entry name" value="PhoD-like_MPP"/>
</dbReference>
<dbReference type="InterPro" id="IPR029052">
    <property type="entry name" value="Metallo-depent_PP-like"/>
</dbReference>
<evidence type="ECO:0000313" key="3">
    <source>
        <dbReference type="Proteomes" id="UP000007813"/>
    </source>
</evidence>
<dbReference type="InterPro" id="IPR052900">
    <property type="entry name" value="Phospholipid_Metab_Enz"/>
</dbReference>
<dbReference type="AlphaFoldDB" id="J3JDQ4"/>
<dbReference type="Gene3D" id="3.60.21.70">
    <property type="entry name" value="PhoD-like phosphatase"/>
    <property type="match status" value="1"/>
</dbReference>